<gene>
    <name evidence="1" type="ORF">TSUD_383390</name>
</gene>
<dbReference type="AlphaFoldDB" id="A0A2Z6PFA7"/>
<sequence length="222" mass="24034">MSKVVNQIVANQDANHVLADGHYQGANHVFAGGNQIVADGVNQGDNHVLAVVNQIEANGPDQGVNHVLVDGHYHVCLIDVYMVSGVVERVGLHVGGRLLGWIDHMGSLTVISVTMSVRIGYYANAFVAMVVPLHMGSTMSAQSFFAGDVVEGAVRVLFCMGEEISDSMARSIAPLFATVSFREIVALLMILIVSSGTLSQYMSDGHYVPFVVVTDFFWRYYL</sequence>
<dbReference type="EMBL" id="DF974426">
    <property type="protein sequence ID" value="GAU48442.1"/>
    <property type="molecule type" value="Genomic_DNA"/>
</dbReference>
<accession>A0A2Z6PFA7</accession>
<name>A0A2Z6PFA7_TRISU</name>
<organism evidence="1 2">
    <name type="scientific">Trifolium subterraneum</name>
    <name type="common">Subterranean clover</name>
    <dbReference type="NCBI Taxonomy" id="3900"/>
    <lineage>
        <taxon>Eukaryota</taxon>
        <taxon>Viridiplantae</taxon>
        <taxon>Streptophyta</taxon>
        <taxon>Embryophyta</taxon>
        <taxon>Tracheophyta</taxon>
        <taxon>Spermatophyta</taxon>
        <taxon>Magnoliopsida</taxon>
        <taxon>eudicotyledons</taxon>
        <taxon>Gunneridae</taxon>
        <taxon>Pentapetalae</taxon>
        <taxon>rosids</taxon>
        <taxon>fabids</taxon>
        <taxon>Fabales</taxon>
        <taxon>Fabaceae</taxon>
        <taxon>Papilionoideae</taxon>
        <taxon>50 kb inversion clade</taxon>
        <taxon>NPAAA clade</taxon>
        <taxon>Hologalegina</taxon>
        <taxon>IRL clade</taxon>
        <taxon>Trifolieae</taxon>
        <taxon>Trifolium</taxon>
    </lineage>
</organism>
<keyword evidence="2" id="KW-1185">Reference proteome</keyword>
<proteinExistence type="predicted"/>
<evidence type="ECO:0000313" key="1">
    <source>
        <dbReference type="EMBL" id="GAU48442.1"/>
    </source>
</evidence>
<protein>
    <submittedName>
        <fullName evidence="1">Uncharacterized protein</fullName>
    </submittedName>
</protein>
<evidence type="ECO:0000313" key="2">
    <source>
        <dbReference type="Proteomes" id="UP000242715"/>
    </source>
</evidence>
<reference evidence="2" key="1">
    <citation type="journal article" date="2017" name="Front. Plant Sci.">
        <title>Climate Clever Clovers: New Paradigm to Reduce the Environmental Footprint of Ruminants by Breeding Low Methanogenic Forages Utilizing Haplotype Variation.</title>
        <authorList>
            <person name="Kaur P."/>
            <person name="Appels R."/>
            <person name="Bayer P.E."/>
            <person name="Keeble-Gagnere G."/>
            <person name="Wang J."/>
            <person name="Hirakawa H."/>
            <person name="Shirasawa K."/>
            <person name="Vercoe P."/>
            <person name="Stefanova K."/>
            <person name="Durmic Z."/>
            <person name="Nichols P."/>
            <person name="Revell C."/>
            <person name="Isobe S.N."/>
            <person name="Edwards D."/>
            <person name="Erskine W."/>
        </authorList>
    </citation>
    <scope>NUCLEOTIDE SEQUENCE [LARGE SCALE GENOMIC DNA]</scope>
    <source>
        <strain evidence="2">cv. Daliak</strain>
    </source>
</reference>
<dbReference type="Proteomes" id="UP000242715">
    <property type="component" value="Unassembled WGS sequence"/>
</dbReference>